<evidence type="ECO:0000313" key="1">
    <source>
        <dbReference type="EMBL" id="KAI3781510.1"/>
    </source>
</evidence>
<comment type="caution">
    <text evidence="1">The sequence shown here is derived from an EMBL/GenBank/DDBJ whole genome shotgun (WGS) entry which is preliminary data.</text>
</comment>
<sequence>MDFGDAPPSFSSGMINHFDQEQFQDDPQAFGTPNDQPSFTQPPSQSSIGHGQGNSLNQFPDEIVNRGLGQPDETDGREEAPSFTALGRGQGISNNQDWNSNREYRDGVQPLSRSALVRDGHSNPSGGGSFDAGDASPGISDVDRRGTSETGPRGSSTDTQSSADEQEMAGMSLVGRNFQKYYPNAYYKEKDEN</sequence>
<name>A0ACB9GEL7_CICIN</name>
<accession>A0ACB9GEL7</accession>
<evidence type="ECO:0000313" key="2">
    <source>
        <dbReference type="Proteomes" id="UP001055811"/>
    </source>
</evidence>
<keyword evidence="2" id="KW-1185">Reference proteome</keyword>
<dbReference type="EMBL" id="CM042010">
    <property type="protein sequence ID" value="KAI3781510.1"/>
    <property type="molecule type" value="Genomic_DNA"/>
</dbReference>
<protein>
    <submittedName>
        <fullName evidence="1">Uncharacterized protein</fullName>
    </submittedName>
</protein>
<organism evidence="1 2">
    <name type="scientific">Cichorium intybus</name>
    <name type="common">Chicory</name>
    <dbReference type="NCBI Taxonomy" id="13427"/>
    <lineage>
        <taxon>Eukaryota</taxon>
        <taxon>Viridiplantae</taxon>
        <taxon>Streptophyta</taxon>
        <taxon>Embryophyta</taxon>
        <taxon>Tracheophyta</taxon>
        <taxon>Spermatophyta</taxon>
        <taxon>Magnoliopsida</taxon>
        <taxon>eudicotyledons</taxon>
        <taxon>Gunneridae</taxon>
        <taxon>Pentapetalae</taxon>
        <taxon>asterids</taxon>
        <taxon>campanulids</taxon>
        <taxon>Asterales</taxon>
        <taxon>Asteraceae</taxon>
        <taxon>Cichorioideae</taxon>
        <taxon>Cichorieae</taxon>
        <taxon>Cichoriinae</taxon>
        <taxon>Cichorium</taxon>
    </lineage>
</organism>
<reference evidence="2" key="1">
    <citation type="journal article" date="2022" name="Mol. Ecol. Resour.">
        <title>The genomes of chicory, endive, great burdock and yacon provide insights into Asteraceae palaeo-polyploidization history and plant inulin production.</title>
        <authorList>
            <person name="Fan W."/>
            <person name="Wang S."/>
            <person name="Wang H."/>
            <person name="Wang A."/>
            <person name="Jiang F."/>
            <person name="Liu H."/>
            <person name="Zhao H."/>
            <person name="Xu D."/>
            <person name="Zhang Y."/>
        </authorList>
    </citation>
    <scope>NUCLEOTIDE SEQUENCE [LARGE SCALE GENOMIC DNA]</scope>
    <source>
        <strain evidence="2">cv. Punajuju</strain>
    </source>
</reference>
<gene>
    <name evidence="1" type="ORF">L2E82_11527</name>
</gene>
<proteinExistence type="predicted"/>
<dbReference type="Proteomes" id="UP001055811">
    <property type="component" value="Linkage Group LG02"/>
</dbReference>
<reference evidence="1 2" key="2">
    <citation type="journal article" date="2022" name="Mol. Ecol. Resour.">
        <title>The genomes of chicory, endive, great burdock and yacon provide insights into Asteraceae paleo-polyploidization history and plant inulin production.</title>
        <authorList>
            <person name="Fan W."/>
            <person name="Wang S."/>
            <person name="Wang H."/>
            <person name="Wang A."/>
            <person name="Jiang F."/>
            <person name="Liu H."/>
            <person name="Zhao H."/>
            <person name="Xu D."/>
            <person name="Zhang Y."/>
        </authorList>
    </citation>
    <scope>NUCLEOTIDE SEQUENCE [LARGE SCALE GENOMIC DNA]</scope>
    <source>
        <strain evidence="2">cv. Punajuju</strain>
        <tissue evidence="1">Leaves</tissue>
    </source>
</reference>